<feature type="transmembrane region" description="Helical" evidence="6">
    <location>
        <begin position="69"/>
        <end position="92"/>
    </location>
</feature>
<feature type="transmembrane region" description="Helical" evidence="6">
    <location>
        <begin position="156"/>
        <end position="181"/>
    </location>
</feature>
<dbReference type="InterPro" id="IPR002549">
    <property type="entry name" value="AI-2E-like"/>
</dbReference>
<feature type="transmembrane region" description="Helical" evidence="6">
    <location>
        <begin position="319"/>
        <end position="344"/>
    </location>
</feature>
<evidence type="ECO:0000256" key="2">
    <source>
        <dbReference type="ARBA" id="ARBA00009773"/>
    </source>
</evidence>
<dbReference type="PANTHER" id="PTHR21716:SF68">
    <property type="entry name" value="TRANSPORT PROTEIN YTVI-RELATED"/>
    <property type="match status" value="1"/>
</dbReference>
<name>A0A4R2KIH8_9FIRM</name>
<dbReference type="EMBL" id="SLWV01000018">
    <property type="protein sequence ID" value="TCO72292.1"/>
    <property type="molecule type" value="Genomic_DNA"/>
</dbReference>
<dbReference type="InterPro" id="IPR014227">
    <property type="entry name" value="YtvI-like"/>
</dbReference>
<dbReference type="GO" id="GO:0055085">
    <property type="term" value="P:transmembrane transport"/>
    <property type="evidence" value="ECO:0007669"/>
    <property type="project" value="TreeGrafter"/>
</dbReference>
<gene>
    <name evidence="7" type="ORF">EV214_11843</name>
</gene>
<accession>A0A4R2KIH8</accession>
<evidence type="ECO:0000256" key="1">
    <source>
        <dbReference type="ARBA" id="ARBA00004141"/>
    </source>
</evidence>
<feature type="transmembrane region" description="Helical" evidence="6">
    <location>
        <begin position="282"/>
        <end position="299"/>
    </location>
</feature>
<sequence length="355" mass="40176">MNSPFEKYLPILSRIFIICFIVLGTYFMSTTFIFYILPFIISWILSSVLEPVILFFTKYLKLSRNTATFIAVLFSILFMGTLIALIGGMIIIQLTKLSMELPQYSRNLYFHSNHLTKKLEHLYIQLPPDIAQSIINGINGLFQNLTTIIGKCISSLLSFISAIPGFFIFLLVTIMATFFIARDKPKIKKFIIAQLPKNTISKSRIIKQNLLFALTGYIKAQFILMFITFVESTIGLTIIGIDYAVLIAFFASIIDALPILGTGFIYVPLILLKFLTHSYDQCLHLSILYGIIILVRQLLEPKILGNQIGLYPLVTLISMYVGLKLFGILGLLIGPISVVIFTTFQKIDLLPKWKN</sequence>
<evidence type="ECO:0000256" key="5">
    <source>
        <dbReference type="ARBA" id="ARBA00023136"/>
    </source>
</evidence>
<dbReference type="Pfam" id="PF01594">
    <property type="entry name" value="AI-2E_transport"/>
    <property type="match status" value="1"/>
</dbReference>
<comment type="similarity">
    <text evidence="2">Belongs to the autoinducer-2 exporter (AI-2E) (TC 2.A.86) family.</text>
</comment>
<reference evidence="7 8" key="1">
    <citation type="submission" date="2019-03" db="EMBL/GenBank/DDBJ databases">
        <title>Genomic Encyclopedia of Type Strains, Phase IV (KMG-IV): sequencing the most valuable type-strain genomes for metagenomic binning, comparative biology and taxonomic classification.</title>
        <authorList>
            <person name="Goeker M."/>
        </authorList>
    </citation>
    <scope>NUCLEOTIDE SEQUENCE [LARGE SCALE GENOMIC DNA]</scope>
    <source>
        <strain evidence="7 8">DSM 102940</strain>
    </source>
</reference>
<feature type="transmembrane region" description="Helical" evidence="6">
    <location>
        <begin position="243"/>
        <end position="270"/>
    </location>
</feature>
<evidence type="ECO:0000256" key="4">
    <source>
        <dbReference type="ARBA" id="ARBA00022989"/>
    </source>
</evidence>
<dbReference type="Proteomes" id="UP000294919">
    <property type="component" value="Unassembled WGS sequence"/>
</dbReference>
<dbReference type="AlphaFoldDB" id="A0A4R2KIH8"/>
<feature type="transmembrane region" description="Helical" evidence="6">
    <location>
        <begin position="35"/>
        <end position="57"/>
    </location>
</feature>
<feature type="transmembrane region" description="Helical" evidence="6">
    <location>
        <begin position="210"/>
        <end position="231"/>
    </location>
</feature>
<keyword evidence="3 6" id="KW-0812">Transmembrane</keyword>
<keyword evidence="5 6" id="KW-0472">Membrane</keyword>
<keyword evidence="8" id="KW-1185">Reference proteome</keyword>
<evidence type="ECO:0000256" key="6">
    <source>
        <dbReference type="SAM" id="Phobius"/>
    </source>
</evidence>
<dbReference type="PANTHER" id="PTHR21716">
    <property type="entry name" value="TRANSMEMBRANE PROTEIN"/>
    <property type="match status" value="1"/>
</dbReference>
<evidence type="ECO:0000256" key="3">
    <source>
        <dbReference type="ARBA" id="ARBA00022692"/>
    </source>
</evidence>
<dbReference type="GO" id="GO:0016020">
    <property type="term" value="C:membrane"/>
    <property type="evidence" value="ECO:0007669"/>
    <property type="project" value="UniProtKB-SubCell"/>
</dbReference>
<proteinExistence type="inferred from homology"/>
<dbReference type="RefSeq" id="WP_132246215.1">
    <property type="nucleotide sequence ID" value="NZ_SLWV01000018.1"/>
</dbReference>
<dbReference type="NCBIfam" id="TIGR02872">
    <property type="entry name" value="spore_ytvI"/>
    <property type="match status" value="1"/>
</dbReference>
<evidence type="ECO:0000313" key="8">
    <source>
        <dbReference type="Proteomes" id="UP000294919"/>
    </source>
</evidence>
<comment type="caution">
    <text evidence="7">The sequence shown here is derived from an EMBL/GenBank/DDBJ whole genome shotgun (WGS) entry which is preliminary data.</text>
</comment>
<evidence type="ECO:0000313" key="7">
    <source>
        <dbReference type="EMBL" id="TCO72292.1"/>
    </source>
</evidence>
<keyword evidence="4 6" id="KW-1133">Transmembrane helix</keyword>
<organism evidence="7 8">
    <name type="scientific">Marinisporobacter balticus</name>
    <dbReference type="NCBI Taxonomy" id="2018667"/>
    <lineage>
        <taxon>Bacteria</taxon>
        <taxon>Bacillati</taxon>
        <taxon>Bacillota</taxon>
        <taxon>Clostridia</taxon>
        <taxon>Peptostreptococcales</taxon>
        <taxon>Thermotaleaceae</taxon>
        <taxon>Marinisporobacter</taxon>
    </lineage>
</organism>
<comment type="subcellular location">
    <subcellularLocation>
        <location evidence="1">Membrane</location>
        <topology evidence="1">Multi-pass membrane protein</topology>
    </subcellularLocation>
</comment>
<protein>
    <submittedName>
        <fullName evidence="7">Sporulation integral membrane protein YtvI</fullName>
    </submittedName>
</protein>
<dbReference type="OrthoDB" id="9774361at2"/>
<feature type="transmembrane region" description="Helical" evidence="6">
    <location>
        <begin position="12"/>
        <end position="29"/>
    </location>
</feature>